<accession>A0AAD7H131</accession>
<dbReference type="EMBL" id="JARKIE010000002">
    <property type="protein sequence ID" value="KAJ7709544.1"/>
    <property type="molecule type" value="Genomic_DNA"/>
</dbReference>
<sequence>MPFSRGLPREETLRSVQNAVPVKYLRELLGPGAKTYEPSEVPEAAREAHKHGWVAFREEHFPKPSIIVEFPSLFHRSRLSYLLHGVEELPAAIEAMDLNTFVKEIVASFSARALCNPQRHTAGSQAPSIPEAQFQNEVYRAIYKVTNGGSGLWISPEFGTPQSSTKSGRIDFYLMGSKKWGIEILRDGDRLAEHARRFGPGEAYNVWLRTGQIAEYVILDFRTHSQPHEPVFHIEFGDDFQTFTIKDTDCAVIHQGTLLA</sequence>
<reference evidence="1" key="1">
    <citation type="submission" date="2023-03" db="EMBL/GenBank/DDBJ databases">
        <title>Massive genome expansion in bonnet fungi (Mycena s.s.) driven by repeated elements and novel gene families across ecological guilds.</title>
        <authorList>
            <consortium name="Lawrence Berkeley National Laboratory"/>
            <person name="Harder C.B."/>
            <person name="Miyauchi S."/>
            <person name="Viragh M."/>
            <person name="Kuo A."/>
            <person name="Thoen E."/>
            <person name="Andreopoulos B."/>
            <person name="Lu D."/>
            <person name="Skrede I."/>
            <person name="Drula E."/>
            <person name="Henrissat B."/>
            <person name="Morin E."/>
            <person name="Kohler A."/>
            <person name="Barry K."/>
            <person name="LaButti K."/>
            <person name="Morin E."/>
            <person name="Salamov A."/>
            <person name="Lipzen A."/>
            <person name="Mereny Z."/>
            <person name="Hegedus B."/>
            <person name="Baldrian P."/>
            <person name="Stursova M."/>
            <person name="Weitz H."/>
            <person name="Taylor A."/>
            <person name="Grigoriev I.V."/>
            <person name="Nagy L.G."/>
            <person name="Martin F."/>
            <person name="Kauserud H."/>
        </authorList>
    </citation>
    <scope>NUCLEOTIDE SEQUENCE</scope>
    <source>
        <strain evidence="1">CBHHK067</strain>
    </source>
</reference>
<proteinExistence type="predicted"/>
<dbReference type="Proteomes" id="UP001221757">
    <property type="component" value="Unassembled WGS sequence"/>
</dbReference>
<dbReference type="AlphaFoldDB" id="A0AAD7H131"/>
<evidence type="ECO:0000313" key="1">
    <source>
        <dbReference type="EMBL" id="KAJ7709544.1"/>
    </source>
</evidence>
<keyword evidence="2" id="KW-1185">Reference proteome</keyword>
<evidence type="ECO:0000313" key="2">
    <source>
        <dbReference type="Proteomes" id="UP001221757"/>
    </source>
</evidence>
<protein>
    <submittedName>
        <fullName evidence="1">Uncharacterized protein</fullName>
    </submittedName>
</protein>
<name>A0AAD7H131_MYCRO</name>
<comment type="caution">
    <text evidence="1">The sequence shown here is derived from an EMBL/GenBank/DDBJ whole genome shotgun (WGS) entry which is preliminary data.</text>
</comment>
<organism evidence="1 2">
    <name type="scientific">Mycena rosella</name>
    <name type="common">Pink bonnet</name>
    <name type="synonym">Agaricus rosellus</name>
    <dbReference type="NCBI Taxonomy" id="1033263"/>
    <lineage>
        <taxon>Eukaryota</taxon>
        <taxon>Fungi</taxon>
        <taxon>Dikarya</taxon>
        <taxon>Basidiomycota</taxon>
        <taxon>Agaricomycotina</taxon>
        <taxon>Agaricomycetes</taxon>
        <taxon>Agaricomycetidae</taxon>
        <taxon>Agaricales</taxon>
        <taxon>Marasmiineae</taxon>
        <taxon>Mycenaceae</taxon>
        <taxon>Mycena</taxon>
    </lineage>
</organism>
<gene>
    <name evidence="1" type="ORF">B0H17DRAFT_1173753</name>
</gene>